<dbReference type="SUPFAM" id="SSF51735">
    <property type="entry name" value="NAD(P)-binding Rossmann-fold domains"/>
    <property type="match status" value="1"/>
</dbReference>
<name>E2A9H5_CAMFO</name>
<accession>E2A9H5</accession>
<evidence type="ECO:0000259" key="2">
    <source>
        <dbReference type="Pfam" id="PF07993"/>
    </source>
</evidence>
<evidence type="ECO:0000313" key="3">
    <source>
        <dbReference type="EMBL" id="EFN69915.1"/>
    </source>
</evidence>
<comment type="catalytic activity">
    <reaction evidence="1">
        <text>a long-chain fatty acyl-CoA + 2 NADPH + 2 H(+) = a long-chain primary fatty alcohol + 2 NADP(+) + CoA</text>
        <dbReference type="Rhea" id="RHEA:52716"/>
        <dbReference type="ChEBI" id="CHEBI:15378"/>
        <dbReference type="ChEBI" id="CHEBI:57287"/>
        <dbReference type="ChEBI" id="CHEBI:57783"/>
        <dbReference type="ChEBI" id="CHEBI:58349"/>
        <dbReference type="ChEBI" id="CHEBI:77396"/>
        <dbReference type="ChEBI" id="CHEBI:83139"/>
        <dbReference type="EC" id="1.2.1.84"/>
    </reaction>
</comment>
<dbReference type="GO" id="GO:0035336">
    <property type="term" value="P:long-chain fatty-acyl-CoA metabolic process"/>
    <property type="evidence" value="ECO:0007669"/>
    <property type="project" value="TreeGrafter"/>
</dbReference>
<comment type="similarity">
    <text evidence="1">Belongs to the fatty acyl-CoA reductase family.</text>
</comment>
<proteinExistence type="inferred from homology"/>
<gene>
    <name evidence="3" type="ORF">EAG_04631</name>
</gene>
<dbReference type="InterPro" id="IPR036291">
    <property type="entry name" value="NAD(P)-bd_dom_sf"/>
</dbReference>
<sequence>MNESKSEIQSFYKNKIIFITGASGFMGKVLIEKLLYSCSDLNKIYILMRDKKGEQLLMTLTLTYVIVVTLLKPNLQKLFQRIRTEQPQVLKKVIPFNGDICSDNLGLTDEEREQLINEVNIIFHCAASLRMNAKLKDAVEMNMNGTKRILNLGKEMKHLQAFIHLSTAFCHVDQKEVGERIYDTSNNPEDIMRLVQCLDEDTIDLITPK</sequence>
<dbReference type="OMA" id="VGDITHE"/>
<dbReference type="Pfam" id="PF07993">
    <property type="entry name" value="NAD_binding_4"/>
    <property type="match status" value="1"/>
</dbReference>
<dbReference type="Gene3D" id="3.40.50.720">
    <property type="entry name" value="NAD(P)-binding Rossmann-like Domain"/>
    <property type="match status" value="1"/>
</dbReference>
<dbReference type="EC" id="1.2.1.84" evidence="1"/>
<organism evidence="4">
    <name type="scientific">Camponotus floridanus</name>
    <name type="common">Florida carpenter ant</name>
    <dbReference type="NCBI Taxonomy" id="104421"/>
    <lineage>
        <taxon>Eukaryota</taxon>
        <taxon>Metazoa</taxon>
        <taxon>Ecdysozoa</taxon>
        <taxon>Arthropoda</taxon>
        <taxon>Hexapoda</taxon>
        <taxon>Insecta</taxon>
        <taxon>Pterygota</taxon>
        <taxon>Neoptera</taxon>
        <taxon>Endopterygota</taxon>
        <taxon>Hymenoptera</taxon>
        <taxon>Apocrita</taxon>
        <taxon>Aculeata</taxon>
        <taxon>Formicoidea</taxon>
        <taxon>Formicidae</taxon>
        <taxon>Formicinae</taxon>
        <taxon>Camponotus</taxon>
    </lineage>
</organism>
<dbReference type="PANTHER" id="PTHR11011">
    <property type="entry name" value="MALE STERILITY PROTEIN 2-RELATED"/>
    <property type="match status" value="1"/>
</dbReference>
<dbReference type="AlphaFoldDB" id="E2A9H5"/>
<dbReference type="STRING" id="104421.E2A9H5"/>
<protein>
    <recommendedName>
        <fullName evidence="1">Fatty acyl-CoA reductase</fullName>
        <ecNumber evidence="1">1.2.1.84</ecNumber>
    </recommendedName>
</protein>
<comment type="function">
    <text evidence="1">Catalyzes the reduction of fatty acyl-CoA to fatty alcohols.</text>
</comment>
<dbReference type="Proteomes" id="UP000000311">
    <property type="component" value="Unassembled WGS sequence"/>
</dbReference>
<dbReference type="OrthoDB" id="429813at2759"/>
<keyword evidence="1" id="KW-0443">Lipid metabolism</keyword>
<feature type="domain" description="Thioester reductase (TE)" evidence="2">
    <location>
        <begin position="19"/>
        <end position="187"/>
    </location>
</feature>
<dbReference type="InterPro" id="IPR013120">
    <property type="entry name" value="FAR_NAD-bd"/>
</dbReference>
<dbReference type="GO" id="GO:0102965">
    <property type="term" value="F:alcohol-forming long-chain fatty acyl-CoA reductase activity"/>
    <property type="evidence" value="ECO:0007669"/>
    <property type="project" value="UniProtKB-EC"/>
</dbReference>
<keyword evidence="1" id="KW-0560">Oxidoreductase</keyword>
<reference evidence="3 4" key="1">
    <citation type="journal article" date="2010" name="Science">
        <title>Genomic comparison of the ants Camponotus floridanus and Harpegnathos saltator.</title>
        <authorList>
            <person name="Bonasio R."/>
            <person name="Zhang G."/>
            <person name="Ye C."/>
            <person name="Mutti N.S."/>
            <person name="Fang X."/>
            <person name="Qin N."/>
            <person name="Donahue G."/>
            <person name="Yang P."/>
            <person name="Li Q."/>
            <person name="Li C."/>
            <person name="Zhang P."/>
            <person name="Huang Z."/>
            <person name="Berger S.L."/>
            <person name="Reinberg D."/>
            <person name="Wang J."/>
            <person name="Liebig J."/>
        </authorList>
    </citation>
    <scope>NUCLEOTIDE SEQUENCE [LARGE SCALE GENOMIC DNA]</scope>
    <source>
        <strain evidence="4">C129</strain>
    </source>
</reference>
<dbReference type="InterPro" id="IPR026055">
    <property type="entry name" value="FAR"/>
</dbReference>
<evidence type="ECO:0000256" key="1">
    <source>
        <dbReference type="RuleBase" id="RU363097"/>
    </source>
</evidence>
<keyword evidence="1" id="KW-0444">Lipid biosynthesis</keyword>
<keyword evidence="1" id="KW-0521">NADP</keyword>
<dbReference type="EMBL" id="GL437897">
    <property type="protein sequence ID" value="EFN69915.1"/>
    <property type="molecule type" value="Genomic_DNA"/>
</dbReference>
<dbReference type="GO" id="GO:0080019">
    <property type="term" value="F:alcohol-forming very long-chain fatty acyl-CoA reductase activity"/>
    <property type="evidence" value="ECO:0007669"/>
    <property type="project" value="InterPro"/>
</dbReference>
<dbReference type="InParanoid" id="E2A9H5"/>
<dbReference type="GO" id="GO:0005777">
    <property type="term" value="C:peroxisome"/>
    <property type="evidence" value="ECO:0007669"/>
    <property type="project" value="TreeGrafter"/>
</dbReference>
<evidence type="ECO:0000313" key="4">
    <source>
        <dbReference type="Proteomes" id="UP000000311"/>
    </source>
</evidence>
<dbReference type="PANTHER" id="PTHR11011:SF12">
    <property type="entry name" value="FATTY ACYL-COA REDUCTASE"/>
    <property type="match status" value="1"/>
</dbReference>
<keyword evidence="4" id="KW-1185">Reference proteome</keyword>